<name>A0A9N9A867_9GLOM</name>
<feature type="region of interest" description="Disordered" evidence="1">
    <location>
        <begin position="76"/>
        <end position="123"/>
    </location>
</feature>
<proteinExistence type="predicted"/>
<gene>
    <name evidence="2" type="ORF">PBRASI_LOCUS3621</name>
</gene>
<reference evidence="2" key="1">
    <citation type="submission" date="2021-06" db="EMBL/GenBank/DDBJ databases">
        <authorList>
            <person name="Kallberg Y."/>
            <person name="Tangrot J."/>
            <person name="Rosling A."/>
        </authorList>
    </citation>
    <scope>NUCLEOTIDE SEQUENCE</scope>
    <source>
        <strain evidence="2">BR232B</strain>
    </source>
</reference>
<protein>
    <submittedName>
        <fullName evidence="2">3606_t:CDS:1</fullName>
    </submittedName>
</protein>
<evidence type="ECO:0000313" key="3">
    <source>
        <dbReference type="Proteomes" id="UP000789739"/>
    </source>
</evidence>
<comment type="caution">
    <text evidence="2">The sequence shown here is derived from an EMBL/GenBank/DDBJ whole genome shotgun (WGS) entry which is preliminary data.</text>
</comment>
<keyword evidence="3" id="KW-1185">Reference proteome</keyword>
<sequence>MATSFLYKLTELAAYTSAVAAEAYQTITGPPEKQRSSPHHHEYYNDVMQIKAAGEEDNEMMDVDNKRNVWAAVNNVDEEEPPPPYDSSWRMPSPSTPNLPSTVDATSPSRVQFNTPQPQSRRRQIRIRRGTRRPLRRKSSSQDLRDSSIKFDDEDDLFLKFNCKLADMIAEGRAALTSTVDVTEVEMMMAEEREREEKIMRDLGIQTPISSRRRRTGSSSSDFDYFAASHVDNTSSSVTYASPSTASDYNYSSLTSSPISYTSSGFSGLNSSSPASAYSAYSNSYSSSPSKFDRIAGSSLGHHSYASSTGAYGELKYGESRYREPRLSNPQAFSYKENTHGSGVYNRYY</sequence>
<evidence type="ECO:0000313" key="2">
    <source>
        <dbReference type="EMBL" id="CAG8520953.1"/>
    </source>
</evidence>
<accession>A0A9N9A867</accession>
<feature type="compositionally biased region" description="Polar residues" evidence="1">
    <location>
        <begin position="96"/>
        <end position="115"/>
    </location>
</feature>
<dbReference type="OrthoDB" id="2408385at2759"/>
<dbReference type="AlphaFoldDB" id="A0A9N9A867"/>
<evidence type="ECO:0000256" key="1">
    <source>
        <dbReference type="SAM" id="MobiDB-lite"/>
    </source>
</evidence>
<organism evidence="2 3">
    <name type="scientific">Paraglomus brasilianum</name>
    <dbReference type="NCBI Taxonomy" id="144538"/>
    <lineage>
        <taxon>Eukaryota</taxon>
        <taxon>Fungi</taxon>
        <taxon>Fungi incertae sedis</taxon>
        <taxon>Mucoromycota</taxon>
        <taxon>Glomeromycotina</taxon>
        <taxon>Glomeromycetes</taxon>
        <taxon>Paraglomerales</taxon>
        <taxon>Paraglomeraceae</taxon>
        <taxon>Paraglomus</taxon>
    </lineage>
</organism>
<dbReference type="EMBL" id="CAJVPI010000333">
    <property type="protein sequence ID" value="CAG8520953.1"/>
    <property type="molecule type" value="Genomic_DNA"/>
</dbReference>
<dbReference type="Proteomes" id="UP000789739">
    <property type="component" value="Unassembled WGS sequence"/>
</dbReference>